<dbReference type="AlphaFoldDB" id="A0A182JCS1"/>
<sequence>MDNGQRPQSEPSAGSMLESASVEEEDLFQQRINSIRMQLDDTYNIFVNARESLSSISFETLSERLNSDNLQSASCSNHTVDDQFQQEITLVRDANNQVDVAKSLEQLNQDAQRGNPMEDIPELNKFFKVISDLTEGIKKINGHQQSIKELNEDINNIGEQLTQPSGTQTSLPDRLANMSID</sequence>
<organism evidence="2">
    <name type="scientific">Anopheles atroparvus</name>
    <name type="common">European mosquito</name>
    <dbReference type="NCBI Taxonomy" id="41427"/>
    <lineage>
        <taxon>Eukaryota</taxon>
        <taxon>Metazoa</taxon>
        <taxon>Ecdysozoa</taxon>
        <taxon>Arthropoda</taxon>
        <taxon>Hexapoda</taxon>
        <taxon>Insecta</taxon>
        <taxon>Pterygota</taxon>
        <taxon>Neoptera</taxon>
        <taxon>Endopterygota</taxon>
        <taxon>Diptera</taxon>
        <taxon>Nematocera</taxon>
        <taxon>Culicoidea</taxon>
        <taxon>Culicidae</taxon>
        <taxon>Anophelinae</taxon>
        <taxon>Anopheles</taxon>
    </lineage>
</organism>
<feature type="region of interest" description="Disordered" evidence="1">
    <location>
        <begin position="1"/>
        <end position="23"/>
    </location>
</feature>
<proteinExistence type="predicted"/>
<feature type="region of interest" description="Disordered" evidence="1">
    <location>
        <begin position="160"/>
        <end position="181"/>
    </location>
</feature>
<name>A0A182JCS1_ANOAO</name>
<dbReference type="VEuPathDB" id="VectorBase:AATE015645"/>
<feature type="compositionally biased region" description="Polar residues" evidence="1">
    <location>
        <begin position="1"/>
        <end position="12"/>
    </location>
</feature>
<feature type="compositionally biased region" description="Polar residues" evidence="1">
    <location>
        <begin position="160"/>
        <end position="171"/>
    </location>
</feature>
<evidence type="ECO:0000313" key="2">
    <source>
        <dbReference type="EnsemblMetazoa" id="AATE015645-PA.1"/>
    </source>
</evidence>
<accession>A0A182JCS1</accession>
<reference evidence="2" key="1">
    <citation type="submission" date="2022-08" db="UniProtKB">
        <authorList>
            <consortium name="EnsemblMetazoa"/>
        </authorList>
    </citation>
    <scope>IDENTIFICATION</scope>
    <source>
        <strain evidence="2">EBRO</strain>
    </source>
</reference>
<dbReference type="EnsemblMetazoa" id="AATE015645-RA">
    <property type="protein sequence ID" value="AATE015645-PA.1"/>
    <property type="gene ID" value="AATE015645"/>
</dbReference>
<evidence type="ECO:0000256" key="1">
    <source>
        <dbReference type="SAM" id="MobiDB-lite"/>
    </source>
</evidence>
<protein>
    <submittedName>
        <fullName evidence="2">Uncharacterized protein</fullName>
    </submittedName>
</protein>